<organism evidence="2">
    <name type="scientific">hydrothermal vent metagenome</name>
    <dbReference type="NCBI Taxonomy" id="652676"/>
    <lineage>
        <taxon>unclassified sequences</taxon>
        <taxon>metagenomes</taxon>
        <taxon>ecological metagenomes</taxon>
    </lineage>
</organism>
<dbReference type="GO" id="GO:0008902">
    <property type="term" value="F:hydroxymethylpyrimidine kinase activity"/>
    <property type="evidence" value="ECO:0007669"/>
    <property type="project" value="TreeGrafter"/>
</dbReference>
<keyword evidence="2" id="KW-0418">Kinase</keyword>
<sequence length="267" mass="27910">MLNNPPKVTLAIGGHDPCGGAGIQADIEAIAALGGHATSAITCLTVQDTLNVQQLIPVEPDLVIAQAKAVLDDLAVSTIKIGLIGSATLAQALAQLLAEHPSIPVVLDPVLAAGGGAVLADSELQRTMINHLLPRVNLLTPNSHEARHLAGTSNLDECAQILLHHGCKQVLITGTHEEAPAVTNTLYSSDSASTSWEWERLPGEYHGSGCTLAAAIAALLAQGLSLTDAVRKGQEYTWQTLAHGQQPGRGQTLPSRLYRLAAEHENT</sequence>
<dbReference type="Pfam" id="PF08543">
    <property type="entry name" value="Phos_pyr_kin"/>
    <property type="match status" value="1"/>
</dbReference>
<protein>
    <submittedName>
        <fullName evidence="2">Hydroxymethylpyrimidine phosphate kinase ThiD</fullName>
        <ecNumber evidence="2">2.7.4.7</ecNumber>
    </submittedName>
</protein>
<dbReference type="Gene3D" id="3.40.1190.20">
    <property type="match status" value="1"/>
</dbReference>
<dbReference type="GO" id="GO:0005829">
    <property type="term" value="C:cytosol"/>
    <property type="evidence" value="ECO:0007669"/>
    <property type="project" value="TreeGrafter"/>
</dbReference>
<evidence type="ECO:0000313" key="2">
    <source>
        <dbReference type="EMBL" id="VAX07854.1"/>
    </source>
</evidence>
<dbReference type="EMBL" id="UOFX01000033">
    <property type="protein sequence ID" value="VAX07854.1"/>
    <property type="molecule type" value="Genomic_DNA"/>
</dbReference>
<gene>
    <name evidence="2" type="ORF">MNBD_GAMMA26-2343</name>
</gene>
<dbReference type="EC" id="2.7.4.7" evidence="2"/>
<keyword evidence="2" id="KW-0808">Transferase</keyword>
<proteinExistence type="predicted"/>
<name>A0A3B1B7A6_9ZZZZ</name>
<dbReference type="SUPFAM" id="SSF53613">
    <property type="entry name" value="Ribokinase-like"/>
    <property type="match status" value="1"/>
</dbReference>
<dbReference type="InterPro" id="IPR004399">
    <property type="entry name" value="HMP/HMP-P_kinase_dom"/>
</dbReference>
<dbReference type="GO" id="GO:0009228">
    <property type="term" value="P:thiamine biosynthetic process"/>
    <property type="evidence" value="ECO:0007669"/>
    <property type="project" value="InterPro"/>
</dbReference>
<evidence type="ECO:0000259" key="1">
    <source>
        <dbReference type="Pfam" id="PF08543"/>
    </source>
</evidence>
<accession>A0A3B1B7A6</accession>
<dbReference type="GO" id="GO:0008972">
    <property type="term" value="F:phosphomethylpyrimidine kinase activity"/>
    <property type="evidence" value="ECO:0007669"/>
    <property type="project" value="UniProtKB-EC"/>
</dbReference>
<dbReference type="InterPro" id="IPR013749">
    <property type="entry name" value="PM/HMP-P_kinase-1"/>
</dbReference>
<feature type="domain" description="Pyridoxamine kinase/Phosphomethylpyrimidine kinase" evidence="1">
    <location>
        <begin position="16"/>
        <end position="251"/>
    </location>
</feature>
<dbReference type="PANTHER" id="PTHR20858:SF17">
    <property type="entry name" value="HYDROXYMETHYLPYRIMIDINE_PHOSPHOMETHYLPYRIMIDINE KINASE THI20-RELATED"/>
    <property type="match status" value="1"/>
</dbReference>
<dbReference type="CDD" id="cd01169">
    <property type="entry name" value="HMPP_kinase"/>
    <property type="match status" value="1"/>
</dbReference>
<reference evidence="2" key="1">
    <citation type="submission" date="2018-06" db="EMBL/GenBank/DDBJ databases">
        <authorList>
            <person name="Zhirakovskaya E."/>
        </authorList>
    </citation>
    <scope>NUCLEOTIDE SEQUENCE</scope>
</reference>
<dbReference type="PANTHER" id="PTHR20858">
    <property type="entry name" value="PHOSPHOMETHYLPYRIMIDINE KINASE"/>
    <property type="match status" value="1"/>
</dbReference>
<dbReference type="InterPro" id="IPR029056">
    <property type="entry name" value="Ribokinase-like"/>
</dbReference>
<dbReference type="AlphaFoldDB" id="A0A3B1B7A6"/>